<dbReference type="GO" id="GO:0005576">
    <property type="term" value="C:extracellular region"/>
    <property type="evidence" value="ECO:0007669"/>
    <property type="project" value="UniProtKB-SubCell"/>
</dbReference>
<evidence type="ECO:0000256" key="1">
    <source>
        <dbReference type="ARBA" id="ARBA00004613"/>
    </source>
</evidence>
<feature type="non-terminal residue" evidence="6">
    <location>
        <position position="124"/>
    </location>
</feature>
<protein>
    <submittedName>
        <fullName evidence="6">Uncharacterized protein</fullName>
    </submittedName>
</protein>
<keyword evidence="5" id="KW-0527">Neuropeptide</keyword>
<organism evidence="6">
    <name type="scientific">Arion vulgaris</name>
    <dbReference type="NCBI Taxonomy" id="1028688"/>
    <lineage>
        <taxon>Eukaryota</taxon>
        <taxon>Metazoa</taxon>
        <taxon>Spiralia</taxon>
        <taxon>Lophotrochozoa</taxon>
        <taxon>Mollusca</taxon>
        <taxon>Gastropoda</taxon>
        <taxon>Heterobranchia</taxon>
        <taxon>Euthyneura</taxon>
        <taxon>Panpulmonata</taxon>
        <taxon>Eupulmonata</taxon>
        <taxon>Stylommatophora</taxon>
        <taxon>Helicina</taxon>
        <taxon>Arionoidea</taxon>
        <taxon>Arionidae</taxon>
        <taxon>Arion</taxon>
    </lineage>
</organism>
<evidence type="ECO:0000256" key="3">
    <source>
        <dbReference type="ARBA" id="ARBA00022525"/>
    </source>
</evidence>
<comment type="similarity">
    <text evidence="2">Belongs to the molluscan ELH family.</text>
</comment>
<feature type="non-terminal residue" evidence="6">
    <location>
        <position position="1"/>
    </location>
</feature>
<accession>A0A0B6YZZ9</accession>
<proteinExistence type="inferred from homology"/>
<gene>
    <name evidence="6" type="primary">ORF41790</name>
</gene>
<dbReference type="GO" id="GO:0005179">
    <property type="term" value="F:hormone activity"/>
    <property type="evidence" value="ECO:0007669"/>
    <property type="project" value="InterPro"/>
</dbReference>
<dbReference type="EMBL" id="HACG01014401">
    <property type="protein sequence ID" value="CEK61266.1"/>
    <property type="molecule type" value="Transcribed_RNA"/>
</dbReference>
<comment type="subcellular location">
    <subcellularLocation>
        <location evidence="1">Secreted</location>
    </subcellularLocation>
</comment>
<dbReference type="Pfam" id="PF02323">
    <property type="entry name" value="ELH"/>
    <property type="match status" value="1"/>
</dbReference>
<keyword evidence="4" id="KW-0027">Amidation</keyword>
<name>A0A0B6YZZ9_9EUPU</name>
<dbReference type="GO" id="GO:0007218">
    <property type="term" value="P:neuropeptide signaling pathway"/>
    <property type="evidence" value="ECO:0007669"/>
    <property type="project" value="UniProtKB-KW"/>
</dbReference>
<keyword evidence="3" id="KW-0964">Secreted</keyword>
<evidence type="ECO:0000256" key="5">
    <source>
        <dbReference type="ARBA" id="ARBA00023320"/>
    </source>
</evidence>
<evidence type="ECO:0000256" key="2">
    <source>
        <dbReference type="ARBA" id="ARBA00007604"/>
    </source>
</evidence>
<dbReference type="AlphaFoldDB" id="A0A0B6YZZ9"/>
<reference evidence="6" key="1">
    <citation type="submission" date="2014-12" db="EMBL/GenBank/DDBJ databases">
        <title>Insight into the proteome of Arion vulgaris.</title>
        <authorList>
            <person name="Aradska J."/>
            <person name="Bulat T."/>
            <person name="Smidak R."/>
            <person name="Sarate P."/>
            <person name="Gangsoo J."/>
            <person name="Sialana F."/>
            <person name="Bilban M."/>
            <person name="Lubec G."/>
        </authorList>
    </citation>
    <scope>NUCLEOTIDE SEQUENCE</scope>
    <source>
        <tissue evidence="6">Skin</tissue>
    </source>
</reference>
<dbReference type="InterPro" id="IPR003424">
    <property type="entry name" value="ELH"/>
</dbReference>
<evidence type="ECO:0000256" key="4">
    <source>
        <dbReference type="ARBA" id="ARBA00022815"/>
    </source>
</evidence>
<sequence>LDTHVVFVLASPAAEDAQAILSTISDFSRDRAMKDAFLAGKTNEDIEIAQSLEGFIPRSTENDDGYAYYNGAGEFDKRRLRESKRRLRVNSGLFSEDKRRLRFVKRQEAGDDDVFSKEGAIAPR</sequence>
<evidence type="ECO:0000313" key="6">
    <source>
        <dbReference type="EMBL" id="CEK61266.1"/>
    </source>
</evidence>